<keyword evidence="2" id="KW-0808">Transferase</keyword>
<keyword evidence="6" id="KW-1185">Reference proteome</keyword>
<evidence type="ECO:0000256" key="4">
    <source>
        <dbReference type="ARBA" id="ARBA00022833"/>
    </source>
</evidence>
<dbReference type="GO" id="GO:0043720">
    <property type="term" value="F:3-keto-5-aminohexanoate cleavage activity"/>
    <property type="evidence" value="ECO:0007669"/>
    <property type="project" value="InterPro"/>
</dbReference>
<proteinExistence type="predicted"/>
<dbReference type="EMBL" id="FOCM01000002">
    <property type="protein sequence ID" value="SEN07865.1"/>
    <property type="molecule type" value="Genomic_DNA"/>
</dbReference>
<reference evidence="6" key="1">
    <citation type="submission" date="2016-10" db="EMBL/GenBank/DDBJ databases">
        <authorList>
            <person name="Varghese N."/>
            <person name="Submissions S."/>
        </authorList>
    </citation>
    <scope>NUCLEOTIDE SEQUENCE [LARGE SCALE GENOMIC DNA]</scope>
    <source>
        <strain evidence="6">DSM 26893</strain>
    </source>
</reference>
<dbReference type="PANTHER" id="PTHR37418">
    <property type="entry name" value="3-KETO-5-AMINOHEXANOATE CLEAVAGE ENZYME-RELATED"/>
    <property type="match status" value="1"/>
</dbReference>
<evidence type="ECO:0000313" key="6">
    <source>
        <dbReference type="Proteomes" id="UP000199372"/>
    </source>
</evidence>
<dbReference type="InterPro" id="IPR013785">
    <property type="entry name" value="Aldolase_TIM"/>
</dbReference>
<evidence type="ECO:0000256" key="3">
    <source>
        <dbReference type="ARBA" id="ARBA00022723"/>
    </source>
</evidence>
<dbReference type="Pfam" id="PF05853">
    <property type="entry name" value="BKACE"/>
    <property type="match status" value="1"/>
</dbReference>
<dbReference type="Gene3D" id="3.20.20.70">
    <property type="entry name" value="Aldolase class I"/>
    <property type="match status" value="1"/>
</dbReference>
<sequence length="309" mass="33446">MPSSRKVILTCAVTGAIHTPSMSDALPVTAHEIAEAALGAAEAGASIVHLHARDPEDGRPDQTPEAFAPFLQVIKQRSDVVVNITTGGAPTMSVEERMQPAATHAPELASLNMGSMNFGLFPMLGRFPDLKHQWERDYLGNKDILFNNTFGQIEKIITTLSENGTRFEFECYDTAHLYNLKYFLDAGLVKPPLFIQTVFGLMGGIGAHPDDVAHMKRTADRLFGDDWRWSVLGAGRNQMNIAAMAAAQGGHVRVGLEDSLWIGPGEAATSNAQQVAKARRLIETLGLEVATPDEARALLDLKGADRVGF</sequence>
<evidence type="ECO:0000313" key="5">
    <source>
        <dbReference type="EMBL" id="SEN07865.1"/>
    </source>
</evidence>
<dbReference type="RefSeq" id="WP_091844692.1">
    <property type="nucleotide sequence ID" value="NZ_FOCM01000002.1"/>
</dbReference>
<organism evidence="5 6">
    <name type="scientific">Palleronia pelagia</name>
    <dbReference type="NCBI Taxonomy" id="387096"/>
    <lineage>
        <taxon>Bacteria</taxon>
        <taxon>Pseudomonadati</taxon>
        <taxon>Pseudomonadota</taxon>
        <taxon>Alphaproteobacteria</taxon>
        <taxon>Rhodobacterales</taxon>
        <taxon>Roseobacteraceae</taxon>
        <taxon>Palleronia</taxon>
    </lineage>
</organism>
<dbReference type="Proteomes" id="UP000199372">
    <property type="component" value="Unassembled WGS sequence"/>
</dbReference>
<accession>A0A1H8DL35</accession>
<gene>
    <name evidence="5" type="ORF">SAMN04488011_102379</name>
</gene>
<evidence type="ECO:0000256" key="1">
    <source>
        <dbReference type="ARBA" id="ARBA00001947"/>
    </source>
</evidence>
<dbReference type="PANTHER" id="PTHR37418:SF2">
    <property type="entry name" value="3-KETO-5-AMINOHEXANOATE CLEAVAGE ENZYME"/>
    <property type="match status" value="1"/>
</dbReference>
<keyword evidence="3" id="KW-0479">Metal-binding</keyword>
<dbReference type="OrthoDB" id="9805277at2"/>
<dbReference type="GO" id="GO:0046872">
    <property type="term" value="F:metal ion binding"/>
    <property type="evidence" value="ECO:0007669"/>
    <property type="project" value="UniProtKB-KW"/>
</dbReference>
<keyword evidence="4" id="KW-0862">Zinc</keyword>
<name>A0A1H8DL35_9RHOB</name>
<protein>
    <submittedName>
        <fullName evidence="5">Uncharacterized conserved protein, DUF849 family</fullName>
    </submittedName>
</protein>
<evidence type="ECO:0000256" key="2">
    <source>
        <dbReference type="ARBA" id="ARBA00022679"/>
    </source>
</evidence>
<dbReference type="InterPro" id="IPR008567">
    <property type="entry name" value="BKACE"/>
</dbReference>
<comment type="cofactor">
    <cofactor evidence="1">
        <name>Zn(2+)</name>
        <dbReference type="ChEBI" id="CHEBI:29105"/>
    </cofactor>
</comment>
<dbReference type="AlphaFoldDB" id="A0A1H8DL35"/>